<sequence length="170" mass="19682">MLIIQEIVSRWTKKSRGAPGAAIRNSVPEFLVVSVPNSKMESDSWIYQREIFDEFKNFKEPFKQINVLRPFKLNKFGVTDLSALEDKVAVKVNYGSWGGAPIRDYQENEAFMLSTKEIGQVRYNWRVSHDEGGWAYEKTVLNIALVSEFDSSLFVNSKPNYIYEDMPNLW</sequence>
<comment type="caution">
    <text evidence="1">The sequence shown here is derived from an EMBL/GenBank/DDBJ whole genome shotgun (WGS) entry which is preliminary data.</text>
</comment>
<proteinExistence type="predicted"/>
<protein>
    <submittedName>
        <fullName evidence="1">Uncharacterized protein</fullName>
    </submittedName>
</protein>
<keyword evidence="2" id="KW-1185">Reference proteome</keyword>
<name>A0A545T9L1_9GAMM</name>
<dbReference type="Proteomes" id="UP000317839">
    <property type="component" value="Unassembled WGS sequence"/>
</dbReference>
<evidence type="ECO:0000313" key="1">
    <source>
        <dbReference type="EMBL" id="TQV73897.1"/>
    </source>
</evidence>
<reference evidence="1 2" key="1">
    <citation type="submission" date="2019-06" db="EMBL/GenBank/DDBJ databases">
        <title>Draft genome of Aliikangiella marina GYP-15.</title>
        <authorList>
            <person name="Wang G."/>
        </authorList>
    </citation>
    <scope>NUCLEOTIDE SEQUENCE [LARGE SCALE GENOMIC DNA]</scope>
    <source>
        <strain evidence="1 2">GYP-15</strain>
    </source>
</reference>
<dbReference type="OrthoDB" id="6399302at2"/>
<dbReference type="EMBL" id="VIKR01000003">
    <property type="protein sequence ID" value="TQV73897.1"/>
    <property type="molecule type" value="Genomic_DNA"/>
</dbReference>
<dbReference type="AlphaFoldDB" id="A0A545T9L1"/>
<dbReference type="RefSeq" id="WP_142942604.1">
    <property type="nucleotide sequence ID" value="NZ_VIKR01000003.1"/>
</dbReference>
<gene>
    <name evidence="1" type="ORF">FLL45_13615</name>
</gene>
<organism evidence="1 2">
    <name type="scientific">Aliikangiella marina</name>
    <dbReference type="NCBI Taxonomy" id="1712262"/>
    <lineage>
        <taxon>Bacteria</taxon>
        <taxon>Pseudomonadati</taxon>
        <taxon>Pseudomonadota</taxon>
        <taxon>Gammaproteobacteria</taxon>
        <taxon>Oceanospirillales</taxon>
        <taxon>Pleioneaceae</taxon>
        <taxon>Aliikangiella</taxon>
    </lineage>
</organism>
<accession>A0A545T9L1</accession>
<evidence type="ECO:0000313" key="2">
    <source>
        <dbReference type="Proteomes" id="UP000317839"/>
    </source>
</evidence>